<dbReference type="Proteomes" id="UP000634136">
    <property type="component" value="Unassembled WGS sequence"/>
</dbReference>
<dbReference type="OrthoDB" id="1930460at2759"/>
<dbReference type="AlphaFoldDB" id="A0A834TFN7"/>
<protein>
    <submittedName>
        <fullName evidence="1">Myosin-3 like</fullName>
    </submittedName>
</protein>
<reference evidence="1" key="1">
    <citation type="submission" date="2020-09" db="EMBL/GenBank/DDBJ databases">
        <title>Genome-Enabled Discovery of Anthraquinone Biosynthesis in Senna tora.</title>
        <authorList>
            <person name="Kang S.-H."/>
            <person name="Pandey R.P."/>
            <person name="Lee C.-M."/>
            <person name="Sim J.-S."/>
            <person name="Jeong J.-T."/>
            <person name="Choi B.-S."/>
            <person name="Jung M."/>
            <person name="Ginzburg D."/>
            <person name="Zhao K."/>
            <person name="Won S.Y."/>
            <person name="Oh T.-J."/>
            <person name="Yu Y."/>
            <person name="Kim N.-H."/>
            <person name="Lee O.R."/>
            <person name="Lee T.-H."/>
            <person name="Bashyal P."/>
            <person name="Kim T.-S."/>
            <person name="Lee W.-H."/>
            <person name="Kawkins C."/>
            <person name="Kim C.-K."/>
            <person name="Kim J.S."/>
            <person name="Ahn B.O."/>
            <person name="Rhee S.Y."/>
            <person name="Sohng J.K."/>
        </authorList>
    </citation>
    <scope>NUCLEOTIDE SEQUENCE</scope>
    <source>
        <tissue evidence="1">Leaf</tissue>
    </source>
</reference>
<dbReference type="EMBL" id="JAAIUW010000008">
    <property type="protein sequence ID" value="KAF7820950.1"/>
    <property type="molecule type" value="Genomic_DNA"/>
</dbReference>
<keyword evidence="2" id="KW-1185">Reference proteome</keyword>
<evidence type="ECO:0000313" key="1">
    <source>
        <dbReference type="EMBL" id="KAF7820950.1"/>
    </source>
</evidence>
<proteinExistence type="predicted"/>
<accession>A0A834TFN7</accession>
<sequence length="101" mass="11281">MNRLNEKGDSYDPISLSDLEFDDEWITEQEYPCLMEGGALILMKGLLVKREREGLKCPTERAQTGAAVTLARTLPGHLLQESPLAGLDIWGLLHPLNLLHL</sequence>
<name>A0A834TFN7_9FABA</name>
<evidence type="ECO:0000313" key="2">
    <source>
        <dbReference type="Proteomes" id="UP000634136"/>
    </source>
</evidence>
<gene>
    <name evidence="1" type="ORF">G2W53_026405</name>
</gene>
<comment type="caution">
    <text evidence="1">The sequence shown here is derived from an EMBL/GenBank/DDBJ whole genome shotgun (WGS) entry which is preliminary data.</text>
</comment>
<organism evidence="1 2">
    <name type="scientific">Senna tora</name>
    <dbReference type="NCBI Taxonomy" id="362788"/>
    <lineage>
        <taxon>Eukaryota</taxon>
        <taxon>Viridiplantae</taxon>
        <taxon>Streptophyta</taxon>
        <taxon>Embryophyta</taxon>
        <taxon>Tracheophyta</taxon>
        <taxon>Spermatophyta</taxon>
        <taxon>Magnoliopsida</taxon>
        <taxon>eudicotyledons</taxon>
        <taxon>Gunneridae</taxon>
        <taxon>Pentapetalae</taxon>
        <taxon>rosids</taxon>
        <taxon>fabids</taxon>
        <taxon>Fabales</taxon>
        <taxon>Fabaceae</taxon>
        <taxon>Caesalpinioideae</taxon>
        <taxon>Cassia clade</taxon>
        <taxon>Senna</taxon>
    </lineage>
</organism>